<evidence type="ECO:0000313" key="1">
    <source>
        <dbReference type="EMBL" id="EAR07903.1"/>
    </source>
</evidence>
<sequence>MTRIAFIGRKPSINNQMDKPRLGESAGLERSLLEQSSLMEADVVLVRLNPERVNHRTIRRVLKTEHRTRAGTLILNSAQYFQRYADKTQCFRHWQAAGLKTPNFTELSPWASIRTIQQSLHSLLKETDGVYLRTHNEDSGKGIHFLTRQSSGSDLKRIIKQIRRRTLTNKVTKSRLLLVGAVPNADEQGVHHVYRIHVCCGQILGGYALVGDQPVIHSRDQHLDFWSAFVHHNQHLQTILSQPQWRQQILQAAQVLGADIGAVEFFCINGELVFLELNPLWGGHHVFGEGEAFMEKLQYHRQQPELTLVNQWLTPEVYYQALYDCIGDWTDKTN</sequence>
<reference evidence="1 2" key="1">
    <citation type="submission" date="2006-02" db="EMBL/GenBank/DDBJ databases">
        <authorList>
            <person name="Pinhassi J."/>
            <person name="Pedros-Alio C."/>
            <person name="Ferriera S."/>
            <person name="Johnson J."/>
            <person name="Kravitz S."/>
            <person name="Halpern A."/>
            <person name="Remington K."/>
            <person name="Beeson K."/>
            <person name="Tran B."/>
            <person name="Rogers Y.-H."/>
            <person name="Friedman R."/>
            <person name="Venter J.C."/>
        </authorList>
    </citation>
    <scope>NUCLEOTIDE SEQUENCE [LARGE SCALE GENOMIC DNA]</scope>
    <source>
        <strain evidence="1 2">MED297</strain>
    </source>
</reference>
<evidence type="ECO:0008006" key="3">
    <source>
        <dbReference type="Google" id="ProtNLM"/>
    </source>
</evidence>
<proteinExistence type="predicted"/>
<gene>
    <name evidence="1" type="ORF">MED297_15275</name>
</gene>
<dbReference type="STRING" id="314283.MED297_15275"/>
<dbReference type="SUPFAM" id="SSF56059">
    <property type="entry name" value="Glutathione synthetase ATP-binding domain-like"/>
    <property type="match status" value="1"/>
</dbReference>
<dbReference type="OrthoDB" id="7057615at2"/>
<organism evidence="1 2">
    <name type="scientific">Reinekea blandensis MED297</name>
    <dbReference type="NCBI Taxonomy" id="314283"/>
    <lineage>
        <taxon>Bacteria</taxon>
        <taxon>Pseudomonadati</taxon>
        <taxon>Pseudomonadota</taxon>
        <taxon>Gammaproteobacteria</taxon>
        <taxon>Oceanospirillales</taxon>
        <taxon>Saccharospirillaceae</taxon>
        <taxon>Reinekea</taxon>
    </lineage>
</organism>
<keyword evidence="2" id="KW-1185">Reference proteome</keyword>
<name>A4BIX0_9GAMM</name>
<dbReference type="RefSeq" id="WP_008043156.1">
    <property type="nucleotide sequence ID" value="NZ_CH724150.1"/>
</dbReference>
<evidence type="ECO:0000313" key="2">
    <source>
        <dbReference type="Proteomes" id="UP000005953"/>
    </source>
</evidence>
<protein>
    <recommendedName>
        <fullName evidence="3">ATP-grasp domain-containing protein</fullName>
    </recommendedName>
</protein>
<dbReference type="Gene3D" id="3.30.470.20">
    <property type="entry name" value="ATP-grasp fold, B domain"/>
    <property type="match status" value="1"/>
</dbReference>
<comment type="caution">
    <text evidence="1">The sequence shown here is derived from an EMBL/GenBank/DDBJ whole genome shotgun (WGS) entry which is preliminary data.</text>
</comment>
<dbReference type="Proteomes" id="UP000005953">
    <property type="component" value="Unassembled WGS sequence"/>
</dbReference>
<accession>A4BIX0</accession>
<dbReference type="HOGENOM" id="CLU_831223_0_0_6"/>
<dbReference type="AlphaFoldDB" id="A4BIX0"/>
<dbReference type="EMBL" id="AAOE01000029">
    <property type="protein sequence ID" value="EAR07903.1"/>
    <property type="molecule type" value="Genomic_DNA"/>
</dbReference>